<evidence type="ECO:0000256" key="1">
    <source>
        <dbReference type="ARBA" id="ARBA00005595"/>
    </source>
</evidence>
<evidence type="ECO:0008006" key="5">
    <source>
        <dbReference type="Google" id="ProtNLM"/>
    </source>
</evidence>
<dbReference type="GO" id="GO:0000398">
    <property type="term" value="P:mRNA splicing, via spliceosome"/>
    <property type="evidence" value="ECO:0007669"/>
    <property type="project" value="InterPro"/>
</dbReference>
<comment type="similarity">
    <text evidence="1">Belongs to the CWC16 family.</text>
</comment>
<proteinExistence type="inferred from homology"/>
<dbReference type="EMBL" id="HBGR01011775">
    <property type="protein sequence ID" value="CAD9391634.1"/>
    <property type="molecule type" value="Transcribed_RNA"/>
</dbReference>
<feature type="region of interest" description="Disordered" evidence="3">
    <location>
        <begin position="145"/>
        <end position="173"/>
    </location>
</feature>
<protein>
    <recommendedName>
        <fullName evidence="5">Splicing factor YJU2</fullName>
    </recommendedName>
</protein>
<dbReference type="PANTHER" id="PTHR12111">
    <property type="entry name" value="SPLICING FACTOR YJU2"/>
    <property type="match status" value="1"/>
</dbReference>
<sequence length="250" mass="27690">MAPDFSSRKPQCNNVVRVEMPFTTRCLSCSRSLARGLRFNAQKTHCGNYLTSPIYTFSFSCPTCSSPLAFATDPAHRSYRIVTGMVAFANKTTVEEVETLSLPNHSIYEVQEARDAMQQLEDEKEDKRKATEAKSRLEALVQRNEDTAGGGNDIERNRALRSVHREGRRERDALQEATRALGWDDDGGVKLLPASDEDTRRARAAMAVRARVTKVSPATALRKRMSGAASSSIFAPGVYDGGKKRSRGRT</sequence>
<dbReference type="GO" id="GO:0005684">
    <property type="term" value="C:U2-type spliceosomal complex"/>
    <property type="evidence" value="ECO:0007669"/>
    <property type="project" value="TreeGrafter"/>
</dbReference>
<reference evidence="4" key="1">
    <citation type="submission" date="2021-01" db="EMBL/GenBank/DDBJ databases">
        <authorList>
            <person name="Corre E."/>
            <person name="Pelletier E."/>
            <person name="Niang G."/>
            <person name="Scheremetjew M."/>
            <person name="Finn R."/>
            <person name="Kale V."/>
            <person name="Holt S."/>
            <person name="Cochrane G."/>
            <person name="Meng A."/>
            <person name="Brown T."/>
            <person name="Cohen L."/>
        </authorList>
    </citation>
    <scope>NUCLEOTIDE SEQUENCE</scope>
    <source>
        <strain evidence="4">RCC733</strain>
    </source>
</reference>
<keyword evidence="2" id="KW-0175">Coiled coil</keyword>
<evidence type="ECO:0000256" key="2">
    <source>
        <dbReference type="SAM" id="Coils"/>
    </source>
</evidence>
<dbReference type="InterPro" id="IPR007590">
    <property type="entry name" value="Saf4/Yju2"/>
</dbReference>
<evidence type="ECO:0000256" key="3">
    <source>
        <dbReference type="SAM" id="MobiDB-lite"/>
    </source>
</evidence>
<dbReference type="PANTHER" id="PTHR12111:SF2">
    <property type="entry name" value="SPLICING FACTOR YJU2B-RELATED"/>
    <property type="match status" value="1"/>
</dbReference>
<evidence type="ECO:0000313" key="4">
    <source>
        <dbReference type="EMBL" id="CAD9391634.1"/>
    </source>
</evidence>
<feature type="coiled-coil region" evidence="2">
    <location>
        <begin position="110"/>
        <end position="140"/>
    </location>
</feature>
<name>A0A7S2BB37_9CHLO</name>
<feature type="region of interest" description="Disordered" evidence="3">
    <location>
        <begin position="223"/>
        <end position="250"/>
    </location>
</feature>
<dbReference type="Pfam" id="PF04502">
    <property type="entry name" value="Saf4_Yju2"/>
    <property type="match status" value="1"/>
</dbReference>
<accession>A0A7S2BB37</accession>
<dbReference type="GO" id="GO:0071014">
    <property type="term" value="C:post-mRNA release spliceosomal complex"/>
    <property type="evidence" value="ECO:0007669"/>
    <property type="project" value="TreeGrafter"/>
</dbReference>
<gene>
    <name evidence="4" type="ORF">PPRO1471_LOCUS7822</name>
</gene>
<dbReference type="AlphaFoldDB" id="A0A7S2BB37"/>
<organism evidence="4">
    <name type="scientific">Pycnococcus provasolii</name>
    <dbReference type="NCBI Taxonomy" id="41880"/>
    <lineage>
        <taxon>Eukaryota</taxon>
        <taxon>Viridiplantae</taxon>
        <taxon>Chlorophyta</taxon>
        <taxon>Pseudoscourfieldiophyceae</taxon>
        <taxon>Pseudoscourfieldiales</taxon>
        <taxon>Pycnococcaceae</taxon>
        <taxon>Pycnococcus</taxon>
    </lineage>
</organism>
<feature type="compositionally biased region" description="Basic and acidic residues" evidence="3">
    <location>
        <begin position="153"/>
        <end position="173"/>
    </location>
</feature>